<accession>A0A1X7VU66</accession>
<reference evidence="2" key="2">
    <citation type="submission" date="2017-05" db="UniProtKB">
        <authorList>
            <consortium name="EnsemblMetazoa"/>
        </authorList>
    </citation>
    <scope>IDENTIFICATION</scope>
</reference>
<keyword evidence="3" id="KW-1185">Reference proteome</keyword>
<feature type="compositionally biased region" description="Pro residues" evidence="1">
    <location>
        <begin position="519"/>
        <end position="528"/>
    </location>
</feature>
<feature type="region of interest" description="Disordered" evidence="1">
    <location>
        <begin position="839"/>
        <end position="866"/>
    </location>
</feature>
<dbReference type="eggNOG" id="ENOG502QV4A">
    <property type="taxonomic scope" value="Eukaryota"/>
</dbReference>
<evidence type="ECO:0000256" key="1">
    <source>
        <dbReference type="SAM" id="MobiDB-lite"/>
    </source>
</evidence>
<dbReference type="GO" id="GO:0005944">
    <property type="term" value="C:phosphatidylinositol 3-kinase complex, class IB"/>
    <property type="evidence" value="ECO:0007669"/>
    <property type="project" value="InterPro"/>
</dbReference>
<gene>
    <name evidence="2" type="primary">109582644</name>
</gene>
<organism evidence="2">
    <name type="scientific">Amphimedon queenslandica</name>
    <name type="common">Sponge</name>
    <dbReference type="NCBI Taxonomy" id="400682"/>
    <lineage>
        <taxon>Eukaryota</taxon>
        <taxon>Metazoa</taxon>
        <taxon>Porifera</taxon>
        <taxon>Demospongiae</taxon>
        <taxon>Heteroscleromorpha</taxon>
        <taxon>Haplosclerida</taxon>
        <taxon>Niphatidae</taxon>
        <taxon>Amphimedon</taxon>
    </lineage>
</organism>
<dbReference type="EnsemblMetazoa" id="Aqu2.1.43400_001">
    <property type="protein sequence ID" value="Aqu2.1.43400_001"/>
    <property type="gene ID" value="Aqu2.1.43400"/>
</dbReference>
<dbReference type="Proteomes" id="UP000007879">
    <property type="component" value="Unassembled WGS sequence"/>
</dbReference>
<dbReference type="EnsemblMetazoa" id="XM_019997487.1">
    <property type="protein sequence ID" value="XP_019853046.1"/>
    <property type="gene ID" value="LOC109582644"/>
</dbReference>
<feature type="compositionally biased region" description="Polar residues" evidence="1">
    <location>
        <begin position="737"/>
        <end position="751"/>
    </location>
</feature>
<dbReference type="FunCoup" id="A0A1X7VU66">
    <property type="interactions" value="26"/>
</dbReference>
<evidence type="ECO:0000313" key="3">
    <source>
        <dbReference type="Proteomes" id="UP000007879"/>
    </source>
</evidence>
<feature type="compositionally biased region" description="Basic and acidic residues" evidence="1">
    <location>
        <begin position="702"/>
        <end position="714"/>
    </location>
</feature>
<dbReference type="PANTHER" id="PTHR15593:SF3">
    <property type="entry name" value="PROTEIN DDB_G0292252-RELATED"/>
    <property type="match status" value="1"/>
</dbReference>
<dbReference type="KEGG" id="aqu:109582644"/>
<dbReference type="InterPro" id="IPR019522">
    <property type="entry name" value="PIK3R5/6"/>
</dbReference>
<dbReference type="PANTHER" id="PTHR15593">
    <property type="entry name" value="PHOSPHATIDYLINOSITOL 3-KINASE REGULATORY SUBUNIT"/>
    <property type="match status" value="1"/>
</dbReference>
<dbReference type="STRING" id="400682.A0A1X7VU66"/>
<feature type="region of interest" description="Disordered" evidence="1">
    <location>
        <begin position="504"/>
        <end position="528"/>
    </location>
</feature>
<feature type="compositionally biased region" description="Low complexity" evidence="1">
    <location>
        <begin position="839"/>
        <end position="854"/>
    </location>
</feature>
<name>A0A1X7VU66_AMPQE</name>
<feature type="region of interest" description="Disordered" evidence="1">
    <location>
        <begin position="24"/>
        <end position="61"/>
    </location>
</feature>
<dbReference type="InParanoid" id="A0A1X7VU66"/>
<dbReference type="Pfam" id="PF10486">
    <property type="entry name" value="PI3K_1B_p101"/>
    <property type="match status" value="2"/>
</dbReference>
<reference evidence="3" key="1">
    <citation type="journal article" date="2010" name="Nature">
        <title>The Amphimedon queenslandica genome and the evolution of animal complexity.</title>
        <authorList>
            <person name="Srivastava M."/>
            <person name="Simakov O."/>
            <person name="Chapman J."/>
            <person name="Fahey B."/>
            <person name="Gauthier M.E."/>
            <person name="Mitros T."/>
            <person name="Richards G.S."/>
            <person name="Conaco C."/>
            <person name="Dacre M."/>
            <person name="Hellsten U."/>
            <person name="Larroux C."/>
            <person name="Putnam N.H."/>
            <person name="Stanke M."/>
            <person name="Adamska M."/>
            <person name="Darling A."/>
            <person name="Degnan S.M."/>
            <person name="Oakley T.H."/>
            <person name="Plachetzki D.C."/>
            <person name="Zhai Y."/>
            <person name="Adamski M."/>
            <person name="Calcino A."/>
            <person name="Cummins S.F."/>
            <person name="Goodstein D.M."/>
            <person name="Harris C."/>
            <person name="Jackson D.J."/>
            <person name="Leys S.P."/>
            <person name="Shu S."/>
            <person name="Woodcroft B.J."/>
            <person name="Vervoort M."/>
            <person name="Kosik K.S."/>
            <person name="Manning G."/>
            <person name="Degnan B.M."/>
            <person name="Rokhsar D.S."/>
        </authorList>
    </citation>
    <scope>NUCLEOTIDE SEQUENCE [LARGE SCALE GENOMIC DNA]</scope>
</reference>
<dbReference type="GO" id="GO:0007186">
    <property type="term" value="P:G protein-coupled receptor signaling pathway"/>
    <property type="evidence" value="ECO:0007669"/>
    <property type="project" value="TreeGrafter"/>
</dbReference>
<evidence type="ECO:0000313" key="2">
    <source>
        <dbReference type="EnsemblMetazoa" id="Aqu2.1.43400_001"/>
    </source>
</evidence>
<dbReference type="GO" id="GO:0046935">
    <property type="term" value="F:1-phosphatidylinositol-3-kinase regulator activity"/>
    <property type="evidence" value="ECO:0007669"/>
    <property type="project" value="InterPro"/>
</dbReference>
<sequence length="1142" mass="127153">MPIAKVDARSFNYAKQIDWFLRSPASSSHPRHSLSPPPDSPDGPVSGSPAHHLPAHRTSSSSLLVETETQLWKDLTTSQDAVTSYIICLIAKLISLDSGQSHRPLTDVYKDIIEMQVDINKYRQWTNLKDKSLQSTEKAKALSIQHAIIATIHFLKQFYGFSPSLQLRNMYLRWNLARNYTIDNSGIADPFEVTVMTPFSVAASKDIIRDPLPLSPCSSLFSSSEEEEKLVHELINDCYNHHHRSFFGSLPPGVCKLLNYASVATSLSYIRLKDLVSRNPILIPVALNRICFLLHTEISHTQDYGERELLLPLILLLKELLMIASEVDYIKVYQTLMPFYMWPSSHSDTVKAILNMVGIEKKVKGSSYRRRLLMEHDLGLKLKHNRPKSQSVVVLVDTSHPASLGHYLYQSFTYHQEKPSSSLIKKLLLRSVLHSAPPDTSIDLTDLDKKISRLSEDQLTQLCEEGVDITEEAALLETIQEADQFLMTEISKLSQSLSTLAIESDEQRDSAFSSTSEDPCPPSFPLPPPYMPVHQLESVNLATMMDKMREILNRLQERPIPPGNSDSSSLLASYPMGSITYQRPALSQTSLDSTGSGALLETSSATEVPNGIGPRSSFELTSISEQWNGGGGESRANGSALRPTSPAAKSDPGVSVLQVRRHSSHTPAHPGDVEGFNSQDDASDTSSRTSEEATSRFSTDSPRSRPVLERRHTENFSSSGGHHLPARRSTLGKVQMGSYSNQATSPVSGTGSLRVKQRANPSNSLRLKNRRIQPVAALLSGPPGKSRTIKFVIAGDDDTLSNAAKAFTQLRSKEPNLFWGLDIEFHYLPLSQASSGLSGSAPSASTSLGSSTGLIDLPEPANENKSPELGGDVLIGRYLSHMDSWYEQNVMLAIHNVMRLLPNDSLAISRPFSSVENLDTRWSAPPTPSRILIDITSHYIREASHSIRVKMFKVKLTLRSEKSVKGFEHREMFMFHRFDVQRLSGKKGQRQAKPFETSLVLTELSLDNNFIRGELTQHKDVWIISGCNIPHPSDTIVSNPENECLELSLIKCQAEGGRLSQTKYRANEETQYHVYELQIEAKDKPLSVIIDGDVASITENVIRIEVAPAYIDQGIVEAPLRRTERHERQMHFPIMSFWQVDL</sequence>
<protein>
    <submittedName>
        <fullName evidence="2">Uncharacterized protein</fullName>
    </submittedName>
</protein>
<proteinExistence type="predicted"/>
<dbReference type="AlphaFoldDB" id="A0A1X7VU66"/>
<feature type="region of interest" description="Disordered" evidence="1">
    <location>
        <begin position="624"/>
        <end position="761"/>
    </location>
</feature>
<dbReference type="OrthoDB" id="8781591at2759"/>